<name>A0A921IHZ8_9FIRM</name>
<accession>A0A921IHZ8</accession>
<feature type="transmembrane region" description="Helical" evidence="1">
    <location>
        <begin position="349"/>
        <end position="372"/>
    </location>
</feature>
<comment type="caution">
    <text evidence="2">The sequence shown here is derived from an EMBL/GenBank/DDBJ whole genome shotgun (WGS) entry which is preliminary data.</text>
</comment>
<keyword evidence="1" id="KW-1133">Transmembrane helix</keyword>
<dbReference type="AlphaFoldDB" id="A0A921IHZ8"/>
<feature type="transmembrane region" description="Helical" evidence="1">
    <location>
        <begin position="124"/>
        <end position="141"/>
    </location>
</feature>
<feature type="transmembrane region" description="Helical" evidence="1">
    <location>
        <begin position="318"/>
        <end position="337"/>
    </location>
</feature>
<feature type="transmembrane region" description="Helical" evidence="1">
    <location>
        <begin position="171"/>
        <end position="195"/>
    </location>
</feature>
<reference evidence="2" key="1">
    <citation type="journal article" date="2021" name="PeerJ">
        <title>Extensive microbial diversity within the chicken gut microbiome revealed by metagenomics and culture.</title>
        <authorList>
            <person name="Gilroy R."/>
            <person name="Ravi A."/>
            <person name="Getino M."/>
            <person name="Pursley I."/>
            <person name="Horton D.L."/>
            <person name="Alikhan N.F."/>
            <person name="Baker D."/>
            <person name="Gharbi K."/>
            <person name="Hall N."/>
            <person name="Watson M."/>
            <person name="Adriaenssens E.M."/>
            <person name="Foster-Nyarko E."/>
            <person name="Jarju S."/>
            <person name="Secka A."/>
            <person name="Antonio M."/>
            <person name="Oren A."/>
            <person name="Chaudhuri R.R."/>
            <person name="La Ragione R."/>
            <person name="Hildebrand F."/>
            <person name="Pallen M.J."/>
        </authorList>
    </citation>
    <scope>NUCLEOTIDE SEQUENCE</scope>
    <source>
        <strain evidence="2">ChiBcec21-2208</strain>
    </source>
</reference>
<evidence type="ECO:0000256" key="1">
    <source>
        <dbReference type="SAM" id="Phobius"/>
    </source>
</evidence>
<organism evidence="2 3">
    <name type="scientific">Subdoligranulum variabile</name>
    <dbReference type="NCBI Taxonomy" id="214851"/>
    <lineage>
        <taxon>Bacteria</taxon>
        <taxon>Bacillati</taxon>
        <taxon>Bacillota</taxon>
        <taxon>Clostridia</taxon>
        <taxon>Eubacteriales</taxon>
        <taxon>Oscillospiraceae</taxon>
        <taxon>Subdoligranulum</taxon>
    </lineage>
</organism>
<feature type="transmembrane region" description="Helical" evidence="1">
    <location>
        <begin position="287"/>
        <end position="306"/>
    </location>
</feature>
<reference evidence="2" key="2">
    <citation type="submission" date="2021-09" db="EMBL/GenBank/DDBJ databases">
        <authorList>
            <person name="Gilroy R."/>
        </authorList>
    </citation>
    <scope>NUCLEOTIDE SEQUENCE</scope>
    <source>
        <strain evidence="2">ChiBcec21-2208</strain>
    </source>
</reference>
<evidence type="ECO:0000313" key="2">
    <source>
        <dbReference type="EMBL" id="HJG27494.1"/>
    </source>
</evidence>
<gene>
    <name evidence="2" type="ORF">K8V20_02445</name>
</gene>
<keyword evidence="1" id="KW-0812">Transmembrane</keyword>
<dbReference type="EMBL" id="DYVE01000066">
    <property type="protein sequence ID" value="HJG27494.1"/>
    <property type="molecule type" value="Genomic_DNA"/>
</dbReference>
<proteinExistence type="predicted"/>
<evidence type="ECO:0000313" key="3">
    <source>
        <dbReference type="Proteomes" id="UP000782880"/>
    </source>
</evidence>
<feature type="transmembrane region" description="Helical" evidence="1">
    <location>
        <begin position="88"/>
        <end position="112"/>
    </location>
</feature>
<dbReference type="Proteomes" id="UP000782880">
    <property type="component" value="Unassembled WGS sequence"/>
</dbReference>
<keyword evidence="1" id="KW-0472">Membrane</keyword>
<sequence>MAVALCAAGAALFLLVAYVWLYHDCDLWHLWLPKSANNDEVIYNRQVVGVLTGGQPRGVFGYNESRAALGRFGAWGPVLPLLYGIPGLLVGVGVNTMFWCNVLFAVAGWVIFARGARLSWKKQLVFGLALLCALMPMQQILAGTAESLQYFLIFCVLGASAALLRQFRLGWYLVLAAACGLLTVVRAYTMLLWLFPVGLLWKNHRRHAVAAMVMAPLSLGAYCVITKLCNAPYFSGGDVDLTVFHLLAKGRLFSAIRYEWNVVLEELSTLWNDHLLPTFSGHPTRQGVAFLLLMLLVVATVCSLADDMRHHRQIRLRVCALLCVVCSQLAMLALYAIDPMVRHYTMLMILLLGALVCEYWAAFLICVPALAVQVCLPAALWRETLPTYDAAMDQQIQTIHTVLQQEMDACHSEDPWDYTVAYAWPSDAFHGYLYAVPAGMGIQFDYSSYIANEDNPIHSRYAMVKRGGKAEQRLIEADWQELVVSEEIVVYECPEGE</sequence>
<feature type="transmembrane region" description="Helical" evidence="1">
    <location>
        <begin position="147"/>
        <end position="164"/>
    </location>
</feature>
<protein>
    <submittedName>
        <fullName evidence="2">Uncharacterized protein</fullName>
    </submittedName>
</protein>